<feature type="non-terminal residue" evidence="1">
    <location>
        <position position="1"/>
    </location>
</feature>
<evidence type="ECO:0000313" key="1">
    <source>
        <dbReference type="EMBL" id="KAH1039535.1"/>
    </source>
</evidence>
<organism evidence="1 2">
    <name type="scientific">Gossypium stocksii</name>
    <dbReference type="NCBI Taxonomy" id="47602"/>
    <lineage>
        <taxon>Eukaryota</taxon>
        <taxon>Viridiplantae</taxon>
        <taxon>Streptophyta</taxon>
        <taxon>Embryophyta</taxon>
        <taxon>Tracheophyta</taxon>
        <taxon>Spermatophyta</taxon>
        <taxon>Magnoliopsida</taxon>
        <taxon>eudicotyledons</taxon>
        <taxon>Gunneridae</taxon>
        <taxon>Pentapetalae</taxon>
        <taxon>rosids</taxon>
        <taxon>malvids</taxon>
        <taxon>Malvales</taxon>
        <taxon>Malvaceae</taxon>
        <taxon>Malvoideae</taxon>
        <taxon>Gossypium</taxon>
    </lineage>
</organism>
<proteinExistence type="predicted"/>
<dbReference type="EMBL" id="JAIQCV010000012">
    <property type="protein sequence ID" value="KAH1039535.1"/>
    <property type="molecule type" value="Genomic_DNA"/>
</dbReference>
<evidence type="ECO:0000313" key="2">
    <source>
        <dbReference type="Proteomes" id="UP000828251"/>
    </source>
</evidence>
<keyword evidence="2" id="KW-1185">Reference proteome</keyword>
<name>A0A9D3ZII6_9ROSI</name>
<dbReference type="Proteomes" id="UP000828251">
    <property type="component" value="Unassembled WGS sequence"/>
</dbReference>
<protein>
    <submittedName>
        <fullName evidence="1">Uncharacterized protein</fullName>
    </submittedName>
</protein>
<reference evidence="1 2" key="1">
    <citation type="journal article" date="2021" name="Plant Biotechnol. J.">
        <title>Multi-omics assisted identification of the key and species-specific regulatory components of drought-tolerant mechanisms in Gossypium stocksii.</title>
        <authorList>
            <person name="Yu D."/>
            <person name="Ke L."/>
            <person name="Zhang D."/>
            <person name="Wu Y."/>
            <person name="Sun Y."/>
            <person name="Mei J."/>
            <person name="Sun J."/>
            <person name="Sun Y."/>
        </authorList>
    </citation>
    <scope>NUCLEOTIDE SEQUENCE [LARGE SCALE GENOMIC DNA]</scope>
    <source>
        <strain evidence="2">cv. E1</strain>
        <tissue evidence="1">Leaf</tissue>
    </source>
</reference>
<accession>A0A9D3ZII6</accession>
<sequence length="52" mass="5740">IIVSELSISKGGSSKGTTKVPIEYEHVAATPKFKRRKVSVVRKGDCIKLRIK</sequence>
<dbReference type="AlphaFoldDB" id="A0A9D3ZII6"/>
<gene>
    <name evidence="1" type="ORF">J1N35_041278</name>
</gene>
<comment type="caution">
    <text evidence="1">The sequence shown here is derived from an EMBL/GenBank/DDBJ whole genome shotgun (WGS) entry which is preliminary data.</text>
</comment>